<evidence type="ECO:0000313" key="2">
    <source>
        <dbReference type="Proteomes" id="UP001586593"/>
    </source>
</evidence>
<comment type="caution">
    <text evidence="1">The sequence shown here is derived from an EMBL/GenBank/DDBJ whole genome shotgun (WGS) entry which is preliminary data.</text>
</comment>
<organism evidence="1 2">
    <name type="scientific">Phialemonium thermophilum</name>
    <dbReference type="NCBI Taxonomy" id="223376"/>
    <lineage>
        <taxon>Eukaryota</taxon>
        <taxon>Fungi</taxon>
        <taxon>Dikarya</taxon>
        <taxon>Ascomycota</taxon>
        <taxon>Pezizomycotina</taxon>
        <taxon>Sordariomycetes</taxon>
        <taxon>Sordariomycetidae</taxon>
        <taxon>Cephalothecales</taxon>
        <taxon>Cephalothecaceae</taxon>
        <taxon>Phialemonium</taxon>
    </lineage>
</organism>
<dbReference type="EMBL" id="JAZHXJ010003154">
    <property type="protein sequence ID" value="KAL1835430.1"/>
    <property type="molecule type" value="Genomic_DNA"/>
</dbReference>
<sequence>MRDLWTPTQMLGRFCTDVAMGRYDGKLTGDGIAKLGDFALIENTAIQKLAGLDTKLGGIEGVLLGSFRREEVVWRLGQRLLFSPFCPVLSVKNRMPHHLILVILPLILRTASLTPRTPGLLWWRCMSCPKRASCEGMA</sequence>
<accession>A0ABR3V0W1</accession>
<dbReference type="Proteomes" id="UP001586593">
    <property type="component" value="Unassembled WGS sequence"/>
</dbReference>
<protein>
    <submittedName>
        <fullName evidence="1">Uncharacterized protein</fullName>
    </submittedName>
</protein>
<gene>
    <name evidence="1" type="ORF">VTK73DRAFT_5656</name>
</gene>
<evidence type="ECO:0000313" key="1">
    <source>
        <dbReference type="EMBL" id="KAL1835430.1"/>
    </source>
</evidence>
<proteinExistence type="predicted"/>
<reference evidence="1 2" key="1">
    <citation type="journal article" date="2024" name="Commun. Biol.">
        <title>Comparative genomic analysis of thermophilic fungi reveals convergent evolutionary adaptations and gene losses.</title>
        <authorList>
            <person name="Steindorff A.S."/>
            <person name="Aguilar-Pontes M.V."/>
            <person name="Robinson A.J."/>
            <person name="Andreopoulos B."/>
            <person name="LaButti K."/>
            <person name="Kuo A."/>
            <person name="Mondo S."/>
            <person name="Riley R."/>
            <person name="Otillar R."/>
            <person name="Haridas S."/>
            <person name="Lipzen A."/>
            <person name="Grimwood J."/>
            <person name="Schmutz J."/>
            <person name="Clum A."/>
            <person name="Reid I.D."/>
            <person name="Moisan M.C."/>
            <person name="Butler G."/>
            <person name="Nguyen T.T.M."/>
            <person name="Dewar K."/>
            <person name="Conant G."/>
            <person name="Drula E."/>
            <person name="Henrissat B."/>
            <person name="Hansel C."/>
            <person name="Singer S."/>
            <person name="Hutchinson M.I."/>
            <person name="de Vries R.P."/>
            <person name="Natvig D.O."/>
            <person name="Powell A.J."/>
            <person name="Tsang A."/>
            <person name="Grigoriev I.V."/>
        </authorList>
    </citation>
    <scope>NUCLEOTIDE SEQUENCE [LARGE SCALE GENOMIC DNA]</scope>
    <source>
        <strain evidence="1 2">ATCC 24622</strain>
    </source>
</reference>
<keyword evidence="2" id="KW-1185">Reference proteome</keyword>
<name>A0ABR3V0W1_9PEZI</name>